<evidence type="ECO:0000313" key="2">
    <source>
        <dbReference type="Proteomes" id="UP000177515"/>
    </source>
</evidence>
<organism evidence="1 2">
    <name type="scientific">Cupriavidus malaysiensis</name>
    <dbReference type="NCBI Taxonomy" id="367825"/>
    <lineage>
        <taxon>Bacteria</taxon>
        <taxon>Pseudomonadati</taxon>
        <taxon>Pseudomonadota</taxon>
        <taxon>Betaproteobacteria</taxon>
        <taxon>Burkholderiales</taxon>
        <taxon>Burkholderiaceae</taxon>
        <taxon>Cupriavidus</taxon>
    </lineage>
</organism>
<evidence type="ECO:0008006" key="3">
    <source>
        <dbReference type="Google" id="ProtNLM"/>
    </source>
</evidence>
<name>A0ABM6FC54_9BURK</name>
<sequence length="64" mass="6881">MKSPIPIFFTCTHCGHVHAETLQDAISGRMPAPLPCPQCQRALAIDWDALTRLAQASGLPVAPE</sequence>
<accession>A0ABM6FC54</accession>
<dbReference type="RefSeq" id="WP_071020578.1">
    <property type="nucleotide sequence ID" value="NZ_CP017755.1"/>
</dbReference>
<evidence type="ECO:0000313" key="1">
    <source>
        <dbReference type="EMBL" id="AOZ09304.1"/>
    </source>
</evidence>
<protein>
    <recommendedName>
        <fullName evidence="3">Zinc ribbon domain-containing protein</fullName>
    </recommendedName>
</protein>
<proteinExistence type="predicted"/>
<gene>
    <name evidence="1" type="ORF">BKK80_26275</name>
</gene>
<reference evidence="1 2" key="1">
    <citation type="submission" date="2016-10" db="EMBL/GenBank/DDBJ databases">
        <title>Complete genome sequences of three Cupriavidus strains isolated from various Malaysian environments.</title>
        <authorList>
            <person name="Abdullah A.A.-A."/>
            <person name="Shafie N.A.H."/>
            <person name="Lau N.S."/>
        </authorList>
    </citation>
    <scope>NUCLEOTIDE SEQUENCE [LARGE SCALE GENOMIC DNA]</scope>
    <source>
        <strain evidence="1 2">USMAA1020</strain>
    </source>
</reference>
<keyword evidence="2" id="KW-1185">Reference proteome</keyword>
<dbReference type="EMBL" id="CP017755">
    <property type="protein sequence ID" value="AOZ09304.1"/>
    <property type="molecule type" value="Genomic_DNA"/>
</dbReference>
<dbReference type="Proteomes" id="UP000177515">
    <property type="component" value="Chromosome 2"/>
</dbReference>